<proteinExistence type="predicted"/>
<evidence type="ECO:0000259" key="2">
    <source>
        <dbReference type="Pfam" id="PF13511"/>
    </source>
</evidence>
<dbReference type="Pfam" id="PF13511">
    <property type="entry name" value="DUF4124"/>
    <property type="match status" value="1"/>
</dbReference>
<evidence type="ECO:0000256" key="1">
    <source>
        <dbReference type="SAM" id="MobiDB-lite"/>
    </source>
</evidence>
<dbReference type="AlphaFoldDB" id="A0A0F9SEI5"/>
<dbReference type="EMBL" id="LAZR01002040">
    <property type="protein sequence ID" value="KKN35406.1"/>
    <property type="molecule type" value="Genomic_DNA"/>
</dbReference>
<reference evidence="3" key="1">
    <citation type="journal article" date="2015" name="Nature">
        <title>Complex archaea that bridge the gap between prokaryotes and eukaryotes.</title>
        <authorList>
            <person name="Spang A."/>
            <person name="Saw J.H."/>
            <person name="Jorgensen S.L."/>
            <person name="Zaremba-Niedzwiedzka K."/>
            <person name="Martijn J."/>
            <person name="Lind A.E."/>
            <person name="van Eijk R."/>
            <person name="Schleper C."/>
            <person name="Guy L."/>
            <person name="Ettema T.J."/>
        </authorList>
    </citation>
    <scope>NUCLEOTIDE SEQUENCE</scope>
</reference>
<comment type="caution">
    <text evidence="3">The sequence shown here is derived from an EMBL/GenBank/DDBJ whole genome shotgun (WGS) entry which is preliminary data.</text>
</comment>
<feature type="region of interest" description="Disordered" evidence="1">
    <location>
        <begin position="46"/>
        <end position="100"/>
    </location>
</feature>
<sequence>MMLKLNFYFVSFLASLFIANVAVAEIYKWTDDDGQVHYSQQAPKDNAAEVMNVPTPPPISPEQAKRQVDALISQQEADEAAKQQAQERAQAEKAFDEKRKKQCEEAKNALTQYQEHPAARYYDENGDVKRMTEEFRQEKMKTIKATIKQHCK</sequence>
<evidence type="ECO:0000313" key="3">
    <source>
        <dbReference type="EMBL" id="KKN35406.1"/>
    </source>
</evidence>
<dbReference type="InterPro" id="IPR025392">
    <property type="entry name" value="DUF4124"/>
</dbReference>
<organism evidence="3">
    <name type="scientific">marine sediment metagenome</name>
    <dbReference type="NCBI Taxonomy" id="412755"/>
    <lineage>
        <taxon>unclassified sequences</taxon>
        <taxon>metagenomes</taxon>
        <taxon>ecological metagenomes</taxon>
    </lineage>
</organism>
<gene>
    <name evidence="3" type="ORF">LCGC14_0784030</name>
</gene>
<feature type="domain" description="DUF4124" evidence="2">
    <location>
        <begin position="13"/>
        <end position="65"/>
    </location>
</feature>
<name>A0A0F9SEI5_9ZZZZ</name>
<accession>A0A0F9SEI5</accession>
<protein>
    <recommendedName>
        <fullName evidence="2">DUF4124 domain-containing protein</fullName>
    </recommendedName>
</protein>
<feature type="compositionally biased region" description="Basic and acidic residues" evidence="1">
    <location>
        <begin position="89"/>
        <end position="100"/>
    </location>
</feature>